<dbReference type="Proteomes" id="UP001500902">
    <property type="component" value="Unassembled WGS sequence"/>
</dbReference>
<dbReference type="SUPFAM" id="SSF51735">
    <property type="entry name" value="NAD(P)-binding Rossmann-fold domains"/>
    <property type="match status" value="1"/>
</dbReference>
<evidence type="ECO:0000313" key="12">
    <source>
        <dbReference type="Proteomes" id="UP001500902"/>
    </source>
</evidence>
<dbReference type="PANTHER" id="PTHR32092:SF6">
    <property type="entry name" value="ALPHA-GALACTOSIDASE"/>
    <property type="match status" value="1"/>
</dbReference>
<dbReference type="Gene3D" id="3.90.1820.10">
    <property type="entry name" value="AglA-like glucosidase"/>
    <property type="match status" value="1"/>
</dbReference>
<evidence type="ECO:0000256" key="5">
    <source>
        <dbReference type="ARBA" id="ARBA00023027"/>
    </source>
</evidence>
<keyword evidence="3" id="KW-0479">Metal-binding</keyword>
<evidence type="ECO:0000259" key="10">
    <source>
        <dbReference type="Pfam" id="PF11975"/>
    </source>
</evidence>
<dbReference type="InterPro" id="IPR015955">
    <property type="entry name" value="Lactate_DH/Glyco_Ohase_4_C"/>
</dbReference>
<evidence type="ECO:0000256" key="3">
    <source>
        <dbReference type="ARBA" id="ARBA00022723"/>
    </source>
</evidence>
<accession>A0ABP7D250</accession>
<evidence type="ECO:0000256" key="1">
    <source>
        <dbReference type="ARBA" id="ARBA00001936"/>
    </source>
</evidence>
<keyword evidence="7" id="KW-0119">Carbohydrate metabolism</keyword>
<name>A0ABP7D250_9ACTN</name>
<proteinExistence type="inferred from homology"/>
<comment type="caution">
    <text evidence="11">The sequence shown here is derived from an EMBL/GenBank/DDBJ whole genome shotgun (WGS) entry which is preliminary data.</text>
</comment>
<protein>
    <submittedName>
        <fullName evidence="11">Alpha-glucosidase/alpha-galactosidase</fullName>
    </submittedName>
</protein>
<dbReference type="Pfam" id="PF02056">
    <property type="entry name" value="Glyco_hydro_4"/>
    <property type="match status" value="1"/>
</dbReference>
<dbReference type="InterPro" id="IPR053715">
    <property type="entry name" value="GH4_Enzyme_sf"/>
</dbReference>
<organism evidence="11 12">
    <name type="scientific">Nonomuraea antimicrobica</name>
    <dbReference type="NCBI Taxonomy" id="561173"/>
    <lineage>
        <taxon>Bacteria</taxon>
        <taxon>Bacillati</taxon>
        <taxon>Actinomycetota</taxon>
        <taxon>Actinomycetes</taxon>
        <taxon>Streptosporangiales</taxon>
        <taxon>Streptosporangiaceae</taxon>
        <taxon>Nonomuraea</taxon>
    </lineage>
</organism>
<keyword evidence="5 9" id="KW-0520">NAD</keyword>
<comment type="similarity">
    <text evidence="2 9">Belongs to the glycosyl hydrolase 4 family.</text>
</comment>
<evidence type="ECO:0000256" key="6">
    <source>
        <dbReference type="ARBA" id="ARBA00023211"/>
    </source>
</evidence>
<dbReference type="RefSeq" id="WP_344889268.1">
    <property type="nucleotide sequence ID" value="NZ_BAAAZP010000152.1"/>
</dbReference>
<keyword evidence="4 9" id="KW-0378">Hydrolase</keyword>
<evidence type="ECO:0000313" key="11">
    <source>
        <dbReference type="EMBL" id="GAA3698260.1"/>
    </source>
</evidence>
<comment type="cofactor">
    <cofactor evidence="9">
        <name>NAD(+)</name>
        <dbReference type="ChEBI" id="CHEBI:57540"/>
    </cofactor>
    <text evidence="9">Binds 1 NAD(+) per subunit.</text>
</comment>
<dbReference type="PANTHER" id="PTHR32092">
    <property type="entry name" value="6-PHOSPHO-BETA-GLUCOSIDASE-RELATED"/>
    <property type="match status" value="1"/>
</dbReference>
<keyword evidence="12" id="KW-1185">Reference proteome</keyword>
<gene>
    <name evidence="11" type="ORF">GCM10022224_075300</name>
</gene>
<dbReference type="Pfam" id="PF11975">
    <property type="entry name" value="Glyco_hydro_4C"/>
    <property type="match status" value="1"/>
</dbReference>
<feature type="domain" description="Glycosyl hydrolase family 4 C-terminal" evidence="10">
    <location>
        <begin position="195"/>
        <end position="400"/>
    </location>
</feature>
<dbReference type="InterPro" id="IPR022616">
    <property type="entry name" value="Glyco_hydro_4_C"/>
</dbReference>
<dbReference type="InterPro" id="IPR036291">
    <property type="entry name" value="NAD(P)-bd_dom_sf"/>
</dbReference>
<evidence type="ECO:0000256" key="9">
    <source>
        <dbReference type="RuleBase" id="RU361152"/>
    </source>
</evidence>
<evidence type="ECO:0000256" key="4">
    <source>
        <dbReference type="ARBA" id="ARBA00022801"/>
    </source>
</evidence>
<keyword evidence="8 9" id="KW-0326">Glycosidase</keyword>
<sequence>MRKVAFIGANSIEFSQSDIVDLCNMSELGELEFALFDPNTGLLDRVAALSRAIVERTGAGAAVRTYDKRRRALTGADYVITELEVGGIDATCVDLDVPARYGVRQPSVDTLSIGGIFRGLRTLPVMVELAQEMVAHCPDAWLLSYTNPMAMSIQAILDATPLRRVVGLCHSVRETHEELAALVGMAPADVGFRAAGLNHQAFVLRFEHQGTSLYPRLDDALAAVQLPPRMRLRAELYRRFGFFPTAPEGTAEYFPWIMRHDQELARLSAVADCAADRAAGYRRQMADLTHAVAERAVGPLGPTDELAAGFIHSIETGVEREVYATVRNCGLLPDFPDGCCVEVPCTVGANGATPTAIGPMPPQLAALCRTFLNVTELTVRAVLSGSRDHVRHAAMLDPNTSATLPMPEIAALCDELLAAHEHLLPDSLR</sequence>
<evidence type="ECO:0000256" key="2">
    <source>
        <dbReference type="ARBA" id="ARBA00010141"/>
    </source>
</evidence>
<dbReference type="InterPro" id="IPR001088">
    <property type="entry name" value="Glyco_hydro_4"/>
</dbReference>
<evidence type="ECO:0000256" key="8">
    <source>
        <dbReference type="ARBA" id="ARBA00023295"/>
    </source>
</evidence>
<comment type="cofactor">
    <cofactor evidence="1">
        <name>Mn(2+)</name>
        <dbReference type="ChEBI" id="CHEBI:29035"/>
    </cofactor>
</comment>
<reference evidence="12" key="1">
    <citation type="journal article" date="2019" name="Int. J. Syst. Evol. Microbiol.">
        <title>The Global Catalogue of Microorganisms (GCM) 10K type strain sequencing project: providing services to taxonomists for standard genome sequencing and annotation.</title>
        <authorList>
            <consortium name="The Broad Institute Genomics Platform"/>
            <consortium name="The Broad Institute Genome Sequencing Center for Infectious Disease"/>
            <person name="Wu L."/>
            <person name="Ma J."/>
        </authorList>
    </citation>
    <scope>NUCLEOTIDE SEQUENCE [LARGE SCALE GENOMIC DNA]</scope>
    <source>
        <strain evidence="12">JCM 16904</strain>
    </source>
</reference>
<evidence type="ECO:0000256" key="7">
    <source>
        <dbReference type="ARBA" id="ARBA00023277"/>
    </source>
</evidence>
<dbReference type="PRINTS" id="PR00732">
    <property type="entry name" value="GLHYDRLASE4"/>
</dbReference>
<keyword evidence="6" id="KW-0464">Manganese</keyword>
<dbReference type="EMBL" id="BAAAZP010000152">
    <property type="protein sequence ID" value="GAA3698260.1"/>
    <property type="molecule type" value="Genomic_DNA"/>
</dbReference>
<dbReference type="SUPFAM" id="SSF56327">
    <property type="entry name" value="LDH C-terminal domain-like"/>
    <property type="match status" value="1"/>
</dbReference>